<reference evidence="3 4" key="1">
    <citation type="submission" date="2019-03" db="EMBL/GenBank/DDBJ databases">
        <title>Genomic Encyclopedia of Archaeal and Bacterial Type Strains, Phase II (KMG-II): from individual species to whole genera.</title>
        <authorList>
            <person name="Goeker M."/>
        </authorList>
    </citation>
    <scope>NUCLEOTIDE SEQUENCE [LARGE SCALE GENOMIC DNA]</scope>
    <source>
        <strain evidence="3 4">DSM 26433</strain>
    </source>
</reference>
<keyword evidence="1" id="KW-0812">Transmembrane</keyword>
<keyword evidence="1" id="KW-0472">Membrane</keyword>
<dbReference type="InterPro" id="IPR000620">
    <property type="entry name" value="EamA_dom"/>
</dbReference>
<name>A0A4R1NN69_9RHOB</name>
<sequence>MPFPMIPATHVRSFWGSLMNNVTGSLLVIAAMLGFATADMFMKQLTGSLHPGQVLMGLGCGSGAIFLSIVLLTRAPLFDRKNWTPLLLLRSASEAASGVMFTLALSRIDLSTAAAIFQAMPLILTLLAAMFLGETVGWRRWSALAIGFAGVLLIVRPGLSGFNVNALLVLGAATGIAIRDILTRRIDPAVSSHVVALQGFLGFFIAGTILMALSGAQFQSLSPTDLGRYAGAALFGAAGYWAIVNAMRIGEASAVAPFRYTRLVFAMALGVLILGERPDALTFAGSALIVAAGLYTFLREQKLARDASS</sequence>
<feature type="domain" description="EamA" evidence="2">
    <location>
        <begin position="23"/>
        <end position="155"/>
    </location>
</feature>
<evidence type="ECO:0000256" key="1">
    <source>
        <dbReference type="SAM" id="Phobius"/>
    </source>
</evidence>
<protein>
    <submittedName>
        <fullName evidence="3">Threonine/homoserine efflux transporter RhtA</fullName>
    </submittedName>
</protein>
<feature type="transmembrane region" description="Helical" evidence="1">
    <location>
        <begin position="112"/>
        <end position="132"/>
    </location>
</feature>
<dbReference type="PANTHER" id="PTHR22911">
    <property type="entry name" value="ACYL-MALONYL CONDENSING ENZYME-RELATED"/>
    <property type="match status" value="1"/>
</dbReference>
<evidence type="ECO:0000313" key="3">
    <source>
        <dbReference type="EMBL" id="TCL09239.1"/>
    </source>
</evidence>
<feature type="transmembrane region" description="Helical" evidence="1">
    <location>
        <begin position="226"/>
        <end position="244"/>
    </location>
</feature>
<dbReference type="GO" id="GO:0016020">
    <property type="term" value="C:membrane"/>
    <property type="evidence" value="ECO:0007669"/>
    <property type="project" value="InterPro"/>
</dbReference>
<dbReference type="PANTHER" id="PTHR22911:SF135">
    <property type="entry name" value="BLR4310 PROTEIN"/>
    <property type="match status" value="1"/>
</dbReference>
<dbReference type="SUPFAM" id="SSF103481">
    <property type="entry name" value="Multidrug resistance efflux transporter EmrE"/>
    <property type="match status" value="2"/>
</dbReference>
<dbReference type="Pfam" id="PF00892">
    <property type="entry name" value="EamA"/>
    <property type="match status" value="2"/>
</dbReference>
<proteinExistence type="predicted"/>
<keyword evidence="4" id="KW-1185">Reference proteome</keyword>
<accession>A0A4R1NN69</accession>
<comment type="caution">
    <text evidence="3">The sequence shown here is derived from an EMBL/GenBank/DDBJ whole genome shotgun (WGS) entry which is preliminary data.</text>
</comment>
<dbReference type="InterPro" id="IPR037185">
    <property type="entry name" value="EmrE-like"/>
</dbReference>
<feature type="domain" description="EamA" evidence="2">
    <location>
        <begin position="167"/>
        <end position="292"/>
    </location>
</feature>
<feature type="transmembrane region" description="Helical" evidence="1">
    <location>
        <begin position="141"/>
        <end position="159"/>
    </location>
</feature>
<dbReference type="EMBL" id="SMGR01000001">
    <property type="protein sequence ID" value="TCL09239.1"/>
    <property type="molecule type" value="Genomic_DNA"/>
</dbReference>
<organism evidence="3 4">
    <name type="scientific">Shimia isoporae</name>
    <dbReference type="NCBI Taxonomy" id="647720"/>
    <lineage>
        <taxon>Bacteria</taxon>
        <taxon>Pseudomonadati</taxon>
        <taxon>Pseudomonadota</taxon>
        <taxon>Alphaproteobacteria</taxon>
        <taxon>Rhodobacterales</taxon>
        <taxon>Roseobacteraceae</taxon>
    </lineage>
</organism>
<feature type="transmembrane region" description="Helical" evidence="1">
    <location>
        <begin position="280"/>
        <end position="298"/>
    </location>
</feature>
<gene>
    <name evidence="3" type="ORF">BXY66_1284</name>
</gene>
<dbReference type="Proteomes" id="UP000295673">
    <property type="component" value="Unassembled WGS sequence"/>
</dbReference>
<keyword evidence="1" id="KW-1133">Transmembrane helix</keyword>
<evidence type="ECO:0000259" key="2">
    <source>
        <dbReference type="Pfam" id="PF00892"/>
    </source>
</evidence>
<feature type="transmembrane region" description="Helical" evidence="1">
    <location>
        <begin position="194"/>
        <end position="214"/>
    </location>
</feature>
<dbReference type="AlphaFoldDB" id="A0A4R1NN69"/>
<feature type="transmembrane region" description="Helical" evidence="1">
    <location>
        <begin position="256"/>
        <end position="274"/>
    </location>
</feature>
<dbReference type="Gene3D" id="1.10.3730.20">
    <property type="match status" value="2"/>
</dbReference>
<evidence type="ECO:0000313" key="4">
    <source>
        <dbReference type="Proteomes" id="UP000295673"/>
    </source>
</evidence>
<feature type="transmembrane region" description="Helical" evidence="1">
    <location>
        <begin position="54"/>
        <end position="75"/>
    </location>
</feature>